<evidence type="ECO:0000313" key="1">
    <source>
        <dbReference type="EMBL" id="ONM01380.1"/>
    </source>
</evidence>
<dbReference type="InParanoid" id="A0A1D6KDY0"/>
<proteinExistence type="predicted"/>
<dbReference type="ExpressionAtlas" id="A0A1D6KDY0">
    <property type="expression patterns" value="baseline"/>
</dbReference>
<keyword evidence="1" id="KW-0418">Kinase</keyword>
<accession>A0A1D6KDY0</accession>
<keyword evidence="1" id="KW-0808">Transferase</keyword>
<protein>
    <submittedName>
        <fullName evidence="1">Protein kinase superfamily protein</fullName>
    </submittedName>
</protein>
<dbReference type="GO" id="GO:0016301">
    <property type="term" value="F:kinase activity"/>
    <property type="evidence" value="ECO:0007669"/>
    <property type="project" value="UniProtKB-KW"/>
</dbReference>
<name>A0A1D6KDY0_MAIZE</name>
<sequence length="223" mass="24727">MDLESSEILVVKQVVLFDQRYIGMTWEENTLNILLEFVPGGSIQSLLGRLGSFPEAITIIRHNQPEVCAFCLGNGYAGLKDALGSNDSGLQRYDMIIAHDNVECPVTRLVGTPRWKFFTSKIMKSICDLDKTPGPGRQVKYGNLEFRNAAETAYAGEPSAALSEAISCLDHEPSKVAAMTALKSFLILSIQIQVKYSHSQETGSPTKCKIKIKDMLLRNRKKQ</sequence>
<gene>
    <name evidence="1" type="ORF">ZEAMMB73_Zm00001d030681</name>
</gene>
<dbReference type="AlphaFoldDB" id="A0A1D6KDY0"/>
<dbReference type="STRING" id="4577.A0A1D6KDY0"/>
<organism evidence="1">
    <name type="scientific">Zea mays</name>
    <name type="common">Maize</name>
    <dbReference type="NCBI Taxonomy" id="4577"/>
    <lineage>
        <taxon>Eukaryota</taxon>
        <taxon>Viridiplantae</taxon>
        <taxon>Streptophyta</taxon>
        <taxon>Embryophyta</taxon>
        <taxon>Tracheophyta</taxon>
        <taxon>Spermatophyta</taxon>
        <taxon>Magnoliopsida</taxon>
        <taxon>Liliopsida</taxon>
        <taxon>Poales</taxon>
        <taxon>Poaceae</taxon>
        <taxon>PACMAD clade</taxon>
        <taxon>Panicoideae</taxon>
        <taxon>Andropogonodae</taxon>
        <taxon>Andropogoneae</taxon>
        <taxon>Tripsacinae</taxon>
        <taxon>Zea</taxon>
    </lineage>
</organism>
<dbReference type="EMBL" id="CM007647">
    <property type="protein sequence ID" value="ONM01380.1"/>
    <property type="molecule type" value="Genomic_DNA"/>
</dbReference>
<reference evidence="1" key="1">
    <citation type="submission" date="2015-12" db="EMBL/GenBank/DDBJ databases">
        <title>Update maize B73 reference genome by single molecule sequencing technologies.</title>
        <authorList>
            <consortium name="Maize Genome Sequencing Project"/>
            <person name="Ware D."/>
        </authorList>
    </citation>
    <scope>NUCLEOTIDE SEQUENCE [LARGE SCALE GENOMIC DNA]</scope>
    <source>
        <tissue evidence="1">Seedling</tissue>
    </source>
</reference>